<dbReference type="InterPro" id="IPR012910">
    <property type="entry name" value="Plug_dom"/>
</dbReference>
<dbReference type="Proteomes" id="UP000502608">
    <property type="component" value="Chromosome"/>
</dbReference>
<evidence type="ECO:0000259" key="11">
    <source>
        <dbReference type="Pfam" id="PF00593"/>
    </source>
</evidence>
<evidence type="ECO:0000256" key="3">
    <source>
        <dbReference type="ARBA" id="ARBA00022452"/>
    </source>
</evidence>
<accession>A0A6G9QLZ5</accession>
<keyword evidence="6 8" id="KW-0472">Membrane</keyword>
<name>A0A6G9QLZ5_9GAMM</name>
<organism evidence="13 14">
    <name type="scientific">Shewanella aestuarii</name>
    <dbReference type="NCBI Taxonomy" id="1028752"/>
    <lineage>
        <taxon>Bacteria</taxon>
        <taxon>Pseudomonadati</taxon>
        <taxon>Pseudomonadota</taxon>
        <taxon>Gammaproteobacteria</taxon>
        <taxon>Alteromonadales</taxon>
        <taxon>Shewanellaceae</taxon>
        <taxon>Shewanella</taxon>
    </lineage>
</organism>
<dbReference type="Gene3D" id="2.40.170.20">
    <property type="entry name" value="TonB-dependent receptor, beta-barrel domain"/>
    <property type="match status" value="1"/>
</dbReference>
<comment type="similarity">
    <text evidence="8 9">Belongs to the TonB-dependent receptor family.</text>
</comment>
<dbReference type="Pfam" id="PF00593">
    <property type="entry name" value="TonB_dep_Rec_b-barrel"/>
    <property type="match status" value="1"/>
</dbReference>
<sequence>MSSVSLTAQAIRRSLLAVAATAVASSAFISTSAIAADEEVQKVERIEVTGSRIKRTDLEGSSPITTIDASAIEKTGEMSVADVLRRSNLNTFGSFSESSGSTWQSQANISLRGAGADRTLVLLNGKRMPGSPTMGGTAVNLNTIPTAAIDRIEVLTDGASAVYGSDAVAGVVNIITKKGYEGFEVSATKTSPEQEGGEEWKTHVIGGTSSDKGSVSFSFEHQDREIIYQRDRWFTSSTNVLAPNYDDTTGISVYARNFLDMTTFQFSPMAACDNDKMVGGGHIYDFGGGDFVCGYDYTSEAADHAARSYTAGYINADYQLSDEVQFVGQGLFSRNETFGRFAPAAGWFNVDAGQIDIQNYDKDGNYLGTSKNQNAGRTYYRFTDVGTRDSTTIDYSTDIQVGLVGEHDSLGWDLTYHYNLAENSNYGKGYVHRPTVEALVKSGDFNFGPEGNSAEVVAAISHNTLAQDIMEFQSVNAGVNFEAVDLPAGMIGWYFGAEYAQYKYTSEVDAESSAGEVIGSSGNGSSGDRDVFAVFGESIIPVTDNLEFNLALRYDDYSDFGSATTPKVALRYNVIDGVVIRASWGQGFRAPALSDLYAAESFSADYATDYHYCELQGTSPVDCKAAQYDVTRTANPDLKAETSDFYNLGFVWDITDNLSTKIEYYNLTIDDVITFVSLDSLLKEEANVGYGNLSRGEIIRAGDTYDGKVLEATTPLVNGNGFDTSGIDFNLTYRGLETSVGEFGSTFDLTYVIAFNDEEYFDGPVNDKVGRNGLPEFRFTWGIDWSYGDHNASILTQYIDGQAETVDPTTFKKVGSISSQTTFDVAYNYTASWNGKFSVGVRNLTNEDPVLDSNLAYDSSLYNLYGRTYTATYTQKF</sequence>
<feature type="signal peptide" evidence="10">
    <location>
        <begin position="1"/>
        <end position="35"/>
    </location>
</feature>
<feature type="domain" description="TonB-dependent receptor plug" evidence="12">
    <location>
        <begin position="61"/>
        <end position="171"/>
    </location>
</feature>
<keyword evidence="13" id="KW-0675">Receptor</keyword>
<dbReference type="KEGG" id="saes:HBH39_10495"/>
<protein>
    <submittedName>
        <fullName evidence="13">TonB-dependent receptor</fullName>
    </submittedName>
</protein>
<keyword evidence="4 8" id="KW-0812">Transmembrane</keyword>
<dbReference type="RefSeq" id="WP_167678046.1">
    <property type="nucleotide sequence ID" value="NZ_CP050313.1"/>
</dbReference>
<dbReference type="InterPro" id="IPR036942">
    <property type="entry name" value="Beta-barrel_TonB_sf"/>
</dbReference>
<evidence type="ECO:0000256" key="10">
    <source>
        <dbReference type="SAM" id="SignalP"/>
    </source>
</evidence>
<dbReference type="InterPro" id="IPR039426">
    <property type="entry name" value="TonB-dep_rcpt-like"/>
</dbReference>
<keyword evidence="10" id="KW-0732">Signal</keyword>
<reference evidence="13 14" key="1">
    <citation type="submission" date="2020-03" db="EMBL/GenBank/DDBJ databases">
        <title>Complete genome sequence of Shewanella sp.</title>
        <authorList>
            <person name="Kim Y.-S."/>
            <person name="Kim S.-J."/>
            <person name="Jung H.-K."/>
            <person name="Kim K.-H."/>
        </authorList>
    </citation>
    <scope>NUCLEOTIDE SEQUENCE [LARGE SCALE GENOMIC DNA]</scope>
    <source>
        <strain evidence="13 14">PN3F2</strain>
    </source>
</reference>
<evidence type="ECO:0000256" key="8">
    <source>
        <dbReference type="PROSITE-ProRule" id="PRU01360"/>
    </source>
</evidence>
<evidence type="ECO:0000256" key="5">
    <source>
        <dbReference type="ARBA" id="ARBA00023077"/>
    </source>
</evidence>
<evidence type="ECO:0000256" key="4">
    <source>
        <dbReference type="ARBA" id="ARBA00022692"/>
    </source>
</evidence>
<comment type="subcellular location">
    <subcellularLocation>
        <location evidence="1 8">Cell outer membrane</location>
        <topology evidence="1 8">Multi-pass membrane protein</topology>
    </subcellularLocation>
</comment>
<dbReference type="PANTHER" id="PTHR47234:SF2">
    <property type="entry name" value="TONB-DEPENDENT RECEPTOR"/>
    <property type="match status" value="1"/>
</dbReference>
<proteinExistence type="inferred from homology"/>
<evidence type="ECO:0000259" key="12">
    <source>
        <dbReference type="Pfam" id="PF07715"/>
    </source>
</evidence>
<dbReference type="Pfam" id="PF07715">
    <property type="entry name" value="Plug"/>
    <property type="match status" value="1"/>
</dbReference>
<gene>
    <name evidence="13" type="ORF">HBH39_10495</name>
</gene>
<dbReference type="Gene3D" id="2.170.130.10">
    <property type="entry name" value="TonB-dependent receptor, plug domain"/>
    <property type="match status" value="1"/>
</dbReference>
<evidence type="ECO:0000256" key="7">
    <source>
        <dbReference type="ARBA" id="ARBA00023237"/>
    </source>
</evidence>
<dbReference type="GO" id="GO:0009279">
    <property type="term" value="C:cell outer membrane"/>
    <property type="evidence" value="ECO:0007669"/>
    <property type="project" value="UniProtKB-SubCell"/>
</dbReference>
<keyword evidence="5 9" id="KW-0798">TonB box</keyword>
<dbReference type="SUPFAM" id="SSF56935">
    <property type="entry name" value="Porins"/>
    <property type="match status" value="1"/>
</dbReference>
<keyword evidence="2 8" id="KW-0813">Transport</keyword>
<keyword evidence="14" id="KW-1185">Reference proteome</keyword>
<feature type="domain" description="TonB-dependent receptor-like beta-barrel" evidence="11">
    <location>
        <begin position="347"/>
        <end position="844"/>
    </location>
</feature>
<dbReference type="PANTHER" id="PTHR47234">
    <property type="match status" value="1"/>
</dbReference>
<dbReference type="AlphaFoldDB" id="A0A6G9QLZ5"/>
<evidence type="ECO:0000313" key="14">
    <source>
        <dbReference type="Proteomes" id="UP000502608"/>
    </source>
</evidence>
<keyword evidence="3 8" id="KW-1134">Transmembrane beta strand</keyword>
<evidence type="ECO:0000256" key="1">
    <source>
        <dbReference type="ARBA" id="ARBA00004571"/>
    </source>
</evidence>
<evidence type="ECO:0000256" key="6">
    <source>
        <dbReference type="ARBA" id="ARBA00023136"/>
    </source>
</evidence>
<dbReference type="PROSITE" id="PS52016">
    <property type="entry name" value="TONB_DEPENDENT_REC_3"/>
    <property type="match status" value="1"/>
</dbReference>
<feature type="chain" id="PRO_5026083479" evidence="10">
    <location>
        <begin position="36"/>
        <end position="877"/>
    </location>
</feature>
<dbReference type="CDD" id="cd01347">
    <property type="entry name" value="ligand_gated_channel"/>
    <property type="match status" value="1"/>
</dbReference>
<dbReference type="InterPro" id="IPR000531">
    <property type="entry name" value="Beta-barrel_TonB"/>
</dbReference>
<dbReference type="InterPro" id="IPR037066">
    <property type="entry name" value="Plug_dom_sf"/>
</dbReference>
<evidence type="ECO:0000313" key="13">
    <source>
        <dbReference type="EMBL" id="QIR14861.1"/>
    </source>
</evidence>
<evidence type="ECO:0000256" key="9">
    <source>
        <dbReference type="RuleBase" id="RU003357"/>
    </source>
</evidence>
<dbReference type="EMBL" id="CP050313">
    <property type="protein sequence ID" value="QIR14861.1"/>
    <property type="molecule type" value="Genomic_DNA"/>
</dbReference>
<keyword evidence="7 8" id="KW-0998">Cell outer membrane</keyword>
<evidence type="ECO:0000256" key="2">
    <source>
        <dbReference type="ARBA" id="ARBA00022448"/>
    </source>
</evidence>